<keyword evidence="1" id="KW-0812">Transmembrane</keyword>
<feature type="transmembrane region" description="Helical" evidence="1">
    <location>
        <begin position="71"/>
        <end position="89"/>
    </location>
</feature>
<sequence>MLPLLIIFIISLGLGLAHGAEPDHLATISALGKGLRKAVWFAAGHSLGFVLIALPILFVLHALPENDLFKLVADAVSIGIAGIVIYAELSGRELEVGYRSGGGLGIAQGALAFTPTKALLLVLASTASPPIMILSLALFTLASSASMVGFGLFKRTLKREWDRYLNLIIAIVAIIRTTLSIFAQRAKHFSRRHVRTTLRPYL</sequence>
<evidence type="ECO:0000313" key="3">
    <source>
        <dbReference type="Proteomes" id="UP000240322"/>
    </source>
</evidence>
<evidence type="ECO:0008006" key="4">
    <source>
        <dbReference type="Google" id="ProtNLM"/>
    </source>
</evidence>
<feature type="transmembrane region" description="Helical" evidence="1">
    <location>
        <begin position="101"/>
        <end position="124"/>
    </location>
</feature>
<evidence type="ECO:0000313" key="2">
    <source>
        <dbReference type="EMBL" id="PSN90254.1"/>
    </source>
</evidence>
<dbReference type="Proteomes" id="UP000240322">
    <property type="component" value="Unassembled WGS sequence"/>
</dbReference>
<reference evidence="2 3" key="1">
    <citation type="submission" date="2017-04" db="EMBL/GenBank/DDBJ databases">
        <title>Novel microbial lineages endemic to geothermal iron-oxide mats fill important gaps in the evolutionary history of Archaea.</title>
        <authorList>
            <person name="Jay Z.J."/>
            <person name="Beam J.P."/>
            <person name="Dlakic M."/>
            <person name="Rusch D.B."/>
            <person name="Kozubal M.A."/>
            <person name="Inskeep W.P."/>
        </authorList>
    </citation>
    <scope>NUCLEOTIDE SEQUENCE [LARGE SCALE GENOMIC DNA]</scope>
    <source>
        <strain evidence="2">OSP_D</strain>
    </source>
</reference>
<dbReference type="EMBL" id="NEXE01000067">
    <property type="protein sequence ID" value="PSN90254.1"/>
    <property type="molecule type" value="Genomic_DNA"/>
</dbReference>
<keyword evidence="1" id="KW-0472">Membrane</keyword>
<comment type="caution">
    <text evidence="2">The sequence shown here is derived from an EMBL/GenBank/DDBJ whole genome shotgun (WGS) entry which is preliminary data.</text>
</comment>
<evidence type="ECO:0000256" key="1">
    <source>
        <dbReference type="SAM" id="Phobius"/>
    </source>
</evidence>
<feature type="transmembrane region" description="Helical" evidence="1">
    <location>
        <begin position="164"/>
        <end position="183"/>
    </location>
</feature>
<gene>
    <name evidence="2" type="ORF">B9Q03_07245</name>
</gene>
<dbReference type="AlphaFoldDB" id="A0A2R6AV42"/>
<feature type="transmembrane region" description="Helical" evidence="1">
    <location>
        <begin position="38"/>
        <end position="59"/>
    </location>
</feature>
<name>A0A2R6AV42_9ARCH</name>
<proteinExistence type="predicted"/>
<keyword evidence="1" id="KW-1133">Transmembrane helix</keyword>
<feature type="transmembrane region" description="Helical" evidence="1">
    <location>
        <begin position="131"/>
        <end position="152"/>
    </location>
</feature>
<accession>A0A2R6AV42</accession>
<organism evidence="2 3">
    <name type="scientific">Candidatus Marsarchaeota G2 archaeon OSP_D</name>
    <dbReference type="NCBI Taxonomy" id="1978157"/>
    <lineage>
        <taxon>Archaea</taxon>
        <taxon>Candidatus Marsarchaeota</taxon>
        <taxon>Candidatus Marsarchaeota group 2</taxon>
    </lineage>
</organism>
<protein>
    <recommendedName>
        <fullName evidence="4">Nickel/cobalt efflux system</fullName>
    </recommendedName>
</protein>